<comment type="caution">
    <text evidence="1">The sequence shown here is derived from an EMBL/GenBank/DDBJ whole genome shotgun (WGS) entry which is preliminary data.</text>
</comment>
<accession>A0A921LHY0</accession>
<organism evidence="1 2">
    <name type="scientific">Bacteroides xylanisolvens</name>
    <dbReference type="NCBI Taxonomy" id="371601"/>
    <lineage>
        <taxon>Bacteria</taxon>
        <taxon>Pseudomonadati</taxon>
        <taxon>Bacteroidota</taxon>
        <taxon>Bacteroidia</taxon>
        <taxon>Bacteroidales</taxon>
        <taxon>Bacteroidaceae</taxon>
        <taxon>Bacteroides</taxon>
    </lineage>
</organism>
<reference evidence="1" key="1">
    <citation type="journal article" date="2021" name="PeerJ">
        <title>Extensive microbial diversity within the chicken gut microbiome revealed by metagenomics and culture.</title>
        <authorList>
            <person name="Gilroy R."/>
            <person name="Ravi A."/>
            <person name="Getino M."/>
            <person name="Pursley I."/>
            <person name="Horton D.L."/>
            <person name="Alikhan N.F."/>
            <person name="Baker D."/>
            <person name="Gharbi K."/>
            <person name="Hall N."/>
            <person name="Watson M."/>
            <person name="Adriaenssens E.M."/>
            <person name="Foster-Nyarko E."/>
            <person name="Jarju S."/>
            <person name="Secka A."/>
            <person name="Antonio M."/>
            <person name="Oren A."/>
            <person name="Chaudhuri R.R."/>
            <person name="La Ragione R."/>
            <person name="Hildebrand F."/>
            <person name="Pallen M.J."/>
        </authorList>
    </citation>
    <scope>NUCLEOTIDE SEQUENCE</scope>
    <source>
        <strain evidence="1">CHK154-13316</strain>
    </source>
</reference>
<dbReference type="Proteomes" id="UP000747074">
    <property type="component" value="Unassembled WGS sequence"/>
</dbReference>
<protein>
    <submittedName>
        <fullName evidence="1">Uncharacterized protein</fullName>
    </submittedName>
</protein>
<evidence type="ECO:0000313" key="2">
    <source>
        <dbReference type="Proteomes" id="UP000747074"/>
    </source>
</evidence>
<proteinExistence type="predicted"/>
<name>A0A921LHY0_9BACE</name>
<sequence>MFTKGDMVYADAYKYLRHKNKNIIALSFKGSADEFEEVEMTLPVEVKKEGNMLFWEGRKFAVIPEKMEYASIKERIIKSRYSNDDQIAIMLNRERSEEDNVLYQKMQEWREFAAEIAKKVQSLNR</sequence>
<dbReference type="AlphaFoldDB" id="A0A921LHY0"/>
<gene>
    <name evidence="1" type="ORF">K8V07_15400</name>
</gene>
<reference evidence="1" key="2">
    <citation type="submission" date="2021-09" db="EMBL/GenBank/DDBJ databases">
        <authorList>
            <person name="Gilroy R."/>
        </authorList>
    </citation>
    <scope>NUCLEOTIDE SEQUENCE</scope>
    <source>
        <strain evidence="1">CHK154-13316</strain>
    </source>
</reference>
<evidence type="ECO:0000313" key="1">
    <source>
        <dbReference type="EMBL" id="HJG13298.1"/>
    </source>
</evidence>
<dbReference type="EMBL" id="DYVL01000176">
    <property type="protein sequence ID" value="HJG13298.1"/>
    <property type="molecule type" value="Genomic_DNA"/>
</dbReference>